<dbReference type="SUPFAM" id="SSF46689">
    <property type="entry name" value="Homeodomain-like"/>
    <property type="match status" value="1"/>
</dbReference>
<dbReference type="Pfam" id="PF13551">
    <property type="entry name" value="HTH_29"/>
    <property type="match status" value="1"/>
</dbReference>
<organism evidence="1 2">
    <name type="scientific">Bradyrhizobium valentinum</name>
    <dbReference type="NCBI Taxonomy" id="1518501"/>
    <lineage>
        <taxon>Bacteria</taxon>
        <taxon>Pseudomonadati</taxon>
        <taxon>Pseudomonadota</taxon>
        <taxon>Alphaproteobacteria</taxon>
        <taxon>Hyphomicrobiales</taxon>
        <taxon>Nitrobacteraceae</taxon>
        <taxon>Bradyrhizobium</taxon>
    </lineage>
</organism>
<dbReference type="RefSeq" id="WP_057850267.1">
    <property type="nucleotide sequence ID" value="NZ_LLXX01000066.1"/>
</dbReference>
<dbReference type="STRING" id="1518501.CQ10_35935"/>
<dbReference type="EMBL" id="LLXX01000066">
    <property type="protein sequence ID" value="KRR09324.1"/>
    <property type="molecule type" value="Genomic_DNA"/>
</dbReference>
<accession>A0A0R3LNH4</accession>
<name>A0A0R3LNH4_9BRAD</name>
<reference evidence="1 2" key="1">
    <citation type="submission" date="2014-03" db="EMBL/GenBank/DDBJ databases">
        <title>Bradyrhizobium valentinum sp. nov., isolated from effective nodules of Lupinus mariae-josephae, a lupine endemic of basic-lime soils in Eastern Spain.</title>
        <authorList>
            <person name="Duran D."/>
            <person name="Rey L."/>
            <person name="Navarro A."/>
            <person name="Busquets A."/>
            <person name="Imperial J."/>
            <person name="Ruiz-Argueso T."/>
        </authorList>
    </citation>
    <scope>NUCLEOTIDE SEQUENCE [LARGE SCALE GENOMIC DNA]</scope>
    <source>
        <strain evidence="1 2">LmjM3</strain>
    </source>
</reference>
<comment type="caution">
    <text evidence="1">The sequence shown here is derived from an EMBL/GenBank/DDBJ whole genome shotgun (WGS) entry which is preliminary data.</text>
</comment>
<proteinExistence type="predicted"/>
<dbReference type="Proteomes" id="UP000051913">
    <property type="component" value="Unassembled WGS sequence"/>
</dbReference>
<protein>
    <recommendedName>
        <fullName evidence="3">Transposase</fullName>
    </recommendedName>
</protein>
<keyword evidence="2" id="KW-1185">Reference proteome</keyword>
<evidence type="ECO:0008006" key="3">
    <source>
        <dbReference type="Google" id="ProtNLM"/>
    </source>
</evidence>
<sequence>MWRKKALALALRARIVLTCAEGGQNEEVAAKLGLDTQTVGKWQRRFVKRRVAGLHDEPRSGAPRTIDDARIEAVVVRMLEQCPRERHPLEFGSSRDMANANGLSVSTVQGIWRAYVSAPCG</sequence>
<dbReference type="AlphaFoldDB" id="A0A0R3LNH4"/>
<evidence type="ECO:0000313" key="1">
    <source>
        <dbReference type="EMBL" id="KRR09324.1"/>
    </source>
</evidence>
<dbReference type="InterPro" id="IPR009057">
    <property type="entry name" value="Homeodomain-like_sf"/>
</dbReference>
<gene>
    <name evidence="1" type="ORF">CP49_21150</name>
</gene>
<evidence type="ECO:0000313" key="2">
    <source>
        <dbReference type="Proteomes" id="UP000051913"/>
    </source>
</evidence>